<dbReference type="EMBL" id="SMGR01000003">
    <property type="protein sequence ID" value="TCL00510.1"/>
    <property type="molecule type" value="Genomic_DNA"/>
</dbReference>
<name>A0A4R1N2A2_9RHOB</name>
<keyword evidence="2" id="KW-1185">Reference proteome</keyword>
<protein>
    <submittedName>
        <fullName evidence="1">Uncharacterized protein</fullName>
    </submittedName>
</protein>
<sequence length="43" mass="4716">MDVEIKLDADAALTLFNFLSRTLDEQNGENLHTAAIHDGDFGP</sequence>
<dbReference type="Proteomes" id="UP000295673">
    <property type="component" value="Unassembled WGS sequence"/>
</dbReference>
<proteinExistence type="predicted"/>
<gene>
    <name evidence="1" type="ORF">BXY66_3153</name>
</gene>
<organism evidence="1 2">
    <name type="scientific">Shimia isoporae</name>
    <dbReference type="NCBI Taxonomy" id="647720"/>
    <lineage>
        <taxon>Bacteria</taxon>
        <taxon>Pseudomonadati</taxon>
        <taxon>Pseudomonadota</taxon>
        <taxon>Alphaproteobacteria</taxon>
        <taxon>Rhodobacterales</taxon>
        <taxon>Roseobacteraceae</taxon>
    </lineage>
</organism>
<comment type="caution">
    <text evidence="1">The sequence shown here is derived from an EMBL/GenBank/DDBJ whole genome shotgun (WGS) entry which is preliminary data.</text>
</comment>
<reference evidence="1 2" key="1">
    <citation type="submission" date="2019-03" db="EMBL/GenBank/DDBJ databases">
        <title>Genomic Encyclopedia of Archaeal and Bacterial Type Strains, Phase II (KMG-II): from individual species to whole genera.</title>
        <authorList>
            <person name="Goeker M."/>
        </authorList>
    </citation>
    <scope>NUCLEOTIDE SEQUENCE [LARGE SCALE GENOMIC DNA]</scope>
    <source>
        <strain evidence="1 2">DSM 26433</strain>
    </source>
</reference>
<evidence type="ECO:0000313" key="2">
    <source>
        <dbReference type="Proteomes" id="UP000295673"/>
    </source>
</evidence>
<evidence type="ECO:0000313" key="1">
    <source>
        <dbReference type="EMBL" id="TCL00510.1"/>
    </source>
</evidence>
<accession>A0A4R1N2A2</accession>
<dbReference type="RefSeq" id="WP_279432506.1">
    <property type="nucleotide sequence ID" value="NZ_SMGR01000003.1"/>
</dbReference>
<dbReference type="AlphaFoldDB" id="A0A4R1N2A2"/>